<dbReference type="EMBL" id="CP037920">
    <property type="protein sequence ID" value="QDT96626.1"/>
    <property type="molecule type" value="Genomic_DNA"/>
</dbReference>
<dbReference type="RefSeq" id="WP_144985038.1">
    <property type="nucleotide sequence ID" value="NZ_CP037920.1"/>
</dbReference>
<dbReference type="PANTHER" id="PTHR43130">
    <property type="entry name" value="ARAC-FAMILY TRANSCRIPTIONAL REGULATOR"/>
    <property type="match status" value="1"/>
</dbReference>
<dbReference type="PANTHER" id="PTHR43130:SF14">
    <property type="entry name" value="DJ-1_PFPI DOMAIN-CONTAINING PROTEIN"/>
    <property type="match status" value="1"/>
</dbReference>
<organism evidence="2 3">
    <name type="scientific">Gimesia aquarii</name>
    <dbReference type="NCBI Taxonomy" id="2527964"/>
    <lineage>
        <taxon>Bacteria</taxon>
        <taxon>Pseudomonadati</taxon>
        <taxon>Planctomycetota</taxon>
        <taxon>Planctomycetia</taxon>
        <taxon>Planctomycetales</taxon>
        <taxon>Planctomycetaceae</taxon>
        <taxon>Gimesia</taxon>
    </lineage>
</organism>
<sequence>MRSRITISAFILLIFAAVTYSVVTGHNDENATKQNTTSQNIKAQPGQCVVASQLKHNQKPQSLNPELPTIGVLVVDDVLLTEVAAPFDVFGKHDANGNQRFNVILIGKEQRPYHSEEGLTLVADFSFSNAPPLTALIVPGAFQMQEILEDQTIVNFVRKSGQDAEYLASNCAGAFLLGKSGLANNRKIVTYIGGGMELRKAFPKLKVQNDSITSHVIDENIISSNGNLTSYISALLLLEKLTDQSHREHVESQLYLNRLKSWNGK</sequence>
<evidence type="ECO:0000313" key="2">
    <source>
        <dbReference type="EMBL" id="QDT96626.1"/>
    </source>
</evidence>
<gene>
    <name evidence="2" type="primary">inhA</name>
    <name evidence="2" type="ORF">V144x_20840</name>
</gene>
<evidence type="ECO:0000313" key="3">
    <source>
        <dbReference type="Proteomes" id="UP000318704"/>
    </source>
</evidence>
<dbReference type="Pfam" id="PF01965">
    <property type="entry name" value="DJ-1_PfpI"/>
    <property type="match status" value="1"/>
</dbReference>
<dbReference type="Gene3D" id="3.40.50.880">
    <property type="match status" value="1"/>
</dbReference>
<accession>A0A517VUF1</accession>
<dbReference type="GO" id="GO:0006355">
    <property type="term" value="P:regulation of DNA-templated transcription"/>
    <property type="evidence" value="ECO:0007669"/>
    <property type="project" value="TreeGrafter"/>
</dbReference>
<dbReference type="InterPro" id="IPR029062">
    <property type="entry name" value="Class_I_gatase-like"/>
</dbReference>
<proteinExistence type="predicted"/>
<dbReference type="Proteomes" id="UP000318704">
    <property type="component" value="Chromosome"/>
</dbReference>
<keyword evidence="2" id="KW-0456">Lyase</keyword>
<name>A0A517VUF1_9PLAN</name>
<feature type="domain" description="DJ-1/PfpI" evidence="1">
    <location>
        <begin position="70"/>
        <end position="231"/>
    </location>
</feature>
<dbReference type="InterPro" id="IPR002818">
    <property type="entry name" value="DJ-1/PfpI"/>
</dbReference>
<dbReference type="SUPFAM" id="SSF52317">
    <property type="entry name" value="Class I glutamine amidotransferase-like"/>
    <property type="match status" value="1"/>
</dbReference>
<dbReference type="GO" id="GO:0050549">
    <property type="term" value="F:cyclohexyl-isocyanide hydratase activity"/>
    <property type="evidence" value="ECO:0007669"/>
    <property type="project" value="UniProtKB-EC"/>
</dbReference>
<protein>
    <submittedName>
        <fullName evidence="2">Isonitrile hydratase</fullName>
        <ecNumber evidence="2">4.2.1.103</ecNumber>
    </submittedName>
</protein>
<dbReference type="AlphaFoldDB" id="A0A517VUF1"/>
<dbReference type="KEGG" id="gaw:V144x_20840"/>
<dbReference type="EC" id="4.2.1.103" evidence="2"/>
<evidence type="ECO:0000259" key="1">
    <source>
        <dbReference type="Pfam" id="PF01965"/>
    </source>
</evidence>
<dbReference type="InterPro" id="IPR052158">
    <property type="entry name" value="INH-QAR"/>
</dbReference>
<reference evidence="2 3" key="1">
    <citation type="submission" date="2019-03" db="EMBL/GenBank/DDBJ databases">
        <title>Deep-cultivation of Planctomycetes and their phenomic and genomic characterization uncovers novel biology.</title>
        <authorList>
            <person name="Wiegand S."/>
            <person name="Jogler M."/>
            <person name="Boedeker C."/>
            <person name="Pinto D."/>
            <person name="Vollmers J."/>
            <person name="Rivas-Marin E."/>
            <person name="Kohn T."/>
            <person name="Peeters S.H."/>
            <person name="Heuer A."/>
            <person name="Rast P."/>
            <person name="Oberbeckmann S."/>
            <person name="Bunk B."/>
            <person name="Jeske O."/>
            <person name="Meyerdierks A."/>
            <person name="Storesund J.E."/>
            <person name="Kallscheuer N."/>
            <person name="Luecker S."/>
            <person name="Lage O.M."/>
            <person name="Pohl T."/>
            <person name="Merkel B.J."/>
            <person name="Hornburger P."/>
            <person name="Mueller R.-W."/>
            <person name="Bruemmer F."/>
            <person name="Labrenz M."/>
            <person name="Spormann A.M."/>
            <person name="Op den Camp H."/>
            <person name="Overmann J."/>
            <person name="Amann R."/>
            <person name="Jetten M.S.M."/>
            <person name="Mascher T."/>
            <person name="Medema M.H."/>
            <person name="Devos D.P."/>
            <person name="Kaster A.-K."/>
            <person name="Ovreas L."/>
            <person name="Rohde M."/>
            <person name="Galperin M.Y."/>
            <person name="Jogler C."/>
        </authorList>
    </citation>
    <scope>NUCLEOTIDE SEQUENCE [LARGE SCALE GENOMIC DNA]</scope>
    <source>
        <strain evidence="2 3">V144</strain>
    </source>
</reference>